<feature type="compositionally biased region" description="Polar residues" evidence="1">
    <location>
        <begin position="298"/>
        <end position="313"/>
    </location>
</feature>
<evidence type="ECO:0000256" key="1">
    <source>
        <dbReference type="SAM" id="MobiDB-lite"/>
    </source>
</evidence>
<dbReference type="EMBL" id="CDSF01000085">
    <property type="protein sequence ID" value="CEO98528.1"/>
    <property type="molecule type" value="Genomic_DNA"/>
</dbReference>
<dbReference type="Pfam" id="PF10344">
    <property type="entry name" value="Hobbit"/>
    <property type="match status" value="1"/>
</dbReference>
<name>A0A0G4IT51_PLABS</name>
<geneLocation type="mitochondrion" evidence="3"/>
<dbReference type="InterPro" id="IPR045167">
    <property type="entry name" value="Hobbit"/>
</dbReference>
<accession>A0A0G4IT51</accession>
<dbReference type="AlphaFoldDB" id="A0A0G4IT51"/>
<dbReference type="STRING" id="37360.A0A0G4IT51"/>
<proteinExistence type="predicted"/>
<evidence type="ECO:0000313" key="5">
    <source>
        <dbReference type="Proteomes" id="UP000290189"/>
    </source>
</evidence>
<dbReference type="EMBL" id="OVEO01000004">
    <property type="protein sequence ID" value="SPQ95841.1"/>
    <property type="molecule type" value="Genomic_DNA"/>
</dbReference>
<feature type="compositionally biased region" description="Polar residues" evidence="1">
    <location>
        <begin position="116"/>
        <end position="132"/>
    </location>
</feature>
<keyword evidence="4" id="KW-1185">Reference proteome</keyword>
<organism evidence="2 4">
    <name type="scientific">Plasmodiophora brassicae</name>
    <name type="common">Clubroot disease agent</name>
    <dbReference type="NCBI Taxonomy" id="37360"/>
    <lineage>
        <taxon>Eukaryota</taxon>
        <taxon>Sar</taxon>
        <taxon>Rhizaria</taxon>
        <taxon>Endomyxa</taxon>
        <taxon>Phytomyxea</taxon>
        <taxon>Plasmodiophorida</taxon>
        <taxon>Plasmodiophoridae</taxon>
        <taxon>Plasmodiophora</taxon>
    </lineage>
</organism>
<gene>
    <name evidence="2" type="ORF">PBRA_006642</name>
    <name evidence="3" type="ORF">PLBR_LOCUS3056</name>
</gene>
<keyword evidence="3" id="KW-0496">Mitochondrion</keyword>
<dbReference type="PANTHER" id="PTHR15678">
    <property type="entry name" value="ANTIGEN MLAA-22-RELATED"/>
    <property type="match status" value="1"/>
</dbReference>
<protein>
    <submittedName>
        <fullName evidence="2">Uncharacterized protein</fullName>
    </submittedName>
</protein>
<evidence type="ECO:0000313" key="2">
    <source>
        <dbReference type="EMBL" id="CEO98528.1"/>
    </source>
</evidence>
<sequence length="313" mass="34925">MSRLSLRAFIGTVKEFRVRNLAPNAPWPDVLAPHSRWEMAKDSLELMVRAAVRVAQSGPLHSRRGLVFPLIIKVHAQHYAWMRDYFFPSADPAVKRAGADPKSLLAKDFNVDDSVSSTPGPSVASSYSSAQQKAVMRPRRPAMILHSARNGGPRGKDLSRHSTDASVFDFRQAPSNDAASSAALGQDASPAQPVTQNYFKYLHIGELEFFISFRGSFFDLDDLNVVIDAFSCNHELWTWDKLVGKIESHVQSSVLKQSRSLIKQKFSSSVKSLAEKEHKMRDRFTAKFGLNRPKPSDASGNDPQQQQTRSNNE</sequence>
<evidence type="ECO:0000313" key="4">
    <source>
        <dbReference type="Proteomes" id="UP000039324"/>
    </source>
</evidence>
<dbReference type="PANTHER" id="PTHR15678:SF6">
    <property type="entry name" value="BRIDGE-LIKE LIPID TRANSFER PROTEIN FAMILY MEMBER 2"/>
    <property type="match status" value="1"/>
</dbReference>
<reference evidence="2 4" key="1">
    <citation type="submission" date="2015-02" db="EMBL/GenBank/DDBJ databases">
        <authorList>
            <person name="Chooi Y.-H."/>
        </authorList>
    </citation>
    <scope>NUCLEOTIDE SEQUENCE [LARGE SCALE GENOMIC DNA]</scope>
    <source>
        <strain evidence="2">E3</strain>
    </source>
</reference>
<reference evidence="3 5" key="2">
    <citation type="submission" date="2018-03" db="EMBL/GenBank/DDBJ databases">
        <authorList>
            <person name="Fogelqvist J."/>
        </authorList>
    </citation>
    <scope>NUCLEOTIDE SEQUENCE [LARGE SCALE GENOMIC DNA]</scope>
</reference>
<dbReference type="OMA" id="ADGCELF"/>
<feature type="region of interest" description="Disordered" evidence="1">
    <location>
        <begin position="116"/>
        <end position="137"/>
    </location>
</feature>
<feature type="region of interest" description="Disordered" evidence="1">
    <location>
        <begin position="284"/>
        <end position="313"/>
    </location>
</feature>
<dbReference type="Proteomes" id="UP000290189">
    <property type="component" value="Unassembled WGS sequence"/>
</dbReference>
<evidence type="ECO:0000313" key="3">
    <source>
        <dbReference type="EMBL" id="SPQ95841.1"/>
    </source>
</evidence>
<dbReference type="Proteomes" id="UP000039324">
    <property type="component" value="Unassembled WGS sequence"/>
</dbReference>